<proteinExistence type="predicted"/>
<dbReference type="STRING" id="485913.Krac_5417"/>
<keyword evidence="5" id="KW-1185">Reference proteome</keyword>
<dbReference type="RefSeq" id="WP_007915868.1">
    <property type="nucleotide sequence ID" value="NZ_ADVG01000003.1"/>
</dbReference>
<name>D6TW03_KTERA</name>
<dbReference type="OrthoDB" id="2985622at2"/>
<accession>D6TW03</accession>
<dbReference type="EMBL" id="ADVG01000003">
    <property type="protein sequence ID" value="EFH84386.1"/>
    <property type="molecule type" value="Genomic_DNA"/>
</dbReference>
<feature type="domain" description="Terminase large subunit gp17-like C-terminal" evidence="3">
    <location>
        <begin position="334"/>
        <end position="468"/>
    </location>
</feature>
<dbReference type="InterPro" id="IPR035421">
    <property type="entry name" value="Terminase_6C"/>
</dbReference>
<reference evidence="4 5" key="1">
    <citation type="journal article" date="2011" name="Stand. Genomic Sci.">
        <title>Non-contiguous finished genome sequence and contextual data of the filamentous soil bacterium Ktedonobacter racemifer type strain (SOSP1-21).</title>
        <authorList>
            <person name="Chang Y.J."/>
            <person name="Land M."/>
            <person name="Hauser L."/>
            <person name="Chertkov O."/>
            <person name="Del Rio T.G."/>
            <person name="Nolan M."/>
            <person name="Copeland A."/>
            <person name="Tice H."/>
            <person name="Cheng J.F."/>
            <person name="Lucas S."/>
            <person name="Han C."/>
            <person name="Goodwin L."/>
            <person name="Pitluck S."/>
            <person name="Ivanova N."/>
            <person name="Ovchinikova G."/>
            <person name="Pati A."/>
            <person name="Chen A."/>
            <person name="Palaniappan K."/>
            <person name="Mavromatis K."/>
            <person name="Liolios K."/>
            <person name="Brettin T."/>
            <person name="Fiebig A."/>
            <person name="Rohde M."/>
            <person name="Abt B."/>
            <person name="Goker M."/>
            <person name="Detter J.C."/>
            <person name="Woyke T."/>
            <person name="Bristow J."/>
            <person name="Eisen J.A."/>
            <person name="Markowitz V."/>
            <person name="Hugenholtz P."/>
            <person name="Kyrpides N.C."/>
            <person name="Klenk H.P."/>
            <person name="Lapidus A."/>
        </authorList>
    </citation>
    <scope>NUCLEOTIDE SEQUENCE [LARGE SCALE GENOMIC DNA]</scope>
    <source>
        <strain evidence="5">DSM 44963</strain>
    </source>
</reference>
<sequence length="499" mass="56597">MSKRQQQHLILPPWPERPGLGWFAREVLGKPLYPYQELVGDAILESVLEGRGDTFTVMFARQMGKNQLSATLEAYLLFCMREGSIVKAAPTYKPQTINSRQRLLSLLDNPLMRNRVWKHYGYTIGMAPRHEQVPYQTGPRVMFFSAGPGASIVGATASLLLEIDEAQSIDPNKYDTDLRPMASTTNATTVLYGTAWSEETLLARMRTHNLELERLDGRQRHFAYDWRTLAAINDHYKRYVESEIKRLGEDHISIRTQYRLLPILGSGYLLNDLQFSLLRGQHTWESSPDPAEGFYVAGLDIAGEQHARPGQPAGKHDSTILTIGRVTINDLGLPELRIVRHYDWTGMKYTDQYAAVSRILPEWNVRRTVVDKTGLGEGLASLLSTRLGTERIRSFHFTRASKSQLTYHLLGLINAGRVSIYRQEGAPNATYQQCWHQLRHARYEVPAEGLMNMYVDESDGHDDYLMSLALCCEALRDHNMPSSPSSVIPPPQGYDDGRY</sequence>
<evidence type="ECO:0000313" key="4">
    <source>
        <dbReference type="EMBL" id="EFH84386.1"/>
    </source>
</evidence>
<dbReference type="InterPro" id="IPR027417">
    <property type="entry name" value="P-loop_NTPase"/>
</dbReference>
<dbReference type="Proteomes" id="UP000004508">
    <property type="component" value="Unassembled WGS sequence"/>
</dbReference>
<dbReference type="Pfam" id="PF17289">
    <property type="entry name" value="Terminase_6C"/>
    <property type="match status" value="1"/>
</dbReference>
<evidence type="ECO:0000313" key="5">
    <source>
        <dbReference type="Proteomes" id="UP000004508"/>
    </source>
</evidence>
<dbReference type="Gene3D" id="3.30.420.240">
    <property type="match status" value="1"/>
</dbReference>
<dbReference type="Gene3D" id="3.40.50.300">
    <property type="entry name" value="P-loop containing nucleotide triphosphate hydrolases"/>
    <property type="match status" value="1"/>
</dbReference>
<gene>
    <name evidence="4" type="ORF">Krac_5417</name>
</gene>
<organism evidence="4 5">
    <name type="scientific">Ktedonobacter racemifer DSM 44963</name>
    <dbReference type="NCBI Taxonomy" id="485913"/>
    <lineage>
        <taxon>Bacteria</taxon>
        <taxon>Bacillati</taxon>
        <taxon>Chloroflexota</taxon>
        <taxon>Ktedonobacteria</taxon>
        <taxon>Ktedonobacterales</taxon>
        <taxon>Ktedonobacteraceae</taxon>
        <taxon>Ktedonobacter</taxon>
    </lineage>
</organism>
<protein>
    <recommendedName>
        <fullName evidence="3">Terminase large subunit gp17-like C-terminal domain-containing protein</fullName>
    </recommendedName>
</protein>
<keyword evidence="1" id="KW-1188">Viral release from host cell</keyword>
<evidence type="ECO:0000259" key="3">
    <source>
        <dbReference type="Pfam" id="PF17289"/>
    </source>
</evidence>
<feature type="region of interest" description="Disordered" evidence="2">
    <location>
        <begin position="480"/>
        <end position="499"/>
    </location>
</feature>
<dbReference type="InParanoid" id="D6TW03"/>
<evidence type="ECO:0000256" key="1">
    <source>
        <dbReference type="ARBA" id="ARBA00022612"/>
    </source>
</evidence>
<evidence type="ECO:0000256" key="2">
    <source>
        <dbReference type="SAM" id="MobiDB-lite"/>
    </source>
</evidence>
<dbReference type="AlphaFoldDB" id="D6TW03"/>
<dbReference type="eggNOG" id="ENOG502ZAXN">
    <property type="taxonomic scope" value="Bacteria"/>
</dbReference>
<comment type="caution">
    <text evidence="4">The sequence shown here is derived from an EMBL/GenBank/DDBJ whole genome shotgun (WGS) entry which is preliminary data.</text>
</comment>